<accession>A0A8J3F117</accession>
<name>A0A8J3F117_9BIFI</name>
<protein>
    <submittedName>
        <fullName evidence="3">Chemotaxis protein</fullName>
    </submittedName>
</protein>
<feature type="transmembrane region" description="Helical" evidence="2">
    <location>
        <begin position="21"/>
        <end position="45"/>
    </location>
</feature>
<reference evidence="3" key="2">
    <citation type="submission" date="2020-09" db="EMBL/GenBank/DDBJ databases">
        <authorList>
            <person name="Sun Q."/>
            <person name="Sedlacek I."/>
        </authorList>
    </citation>
    <scope>NUCLEOTIDE SEQUENCE</scope>
    <source>
        <strain evidence="3">CCM 8606</strain>
    </source>
</reference>
<keyword evidence="2" id="KW-1133">Transmembrane helix</keyword>
<feature type="compositionally biased region" description="Polar residues" evidence="1">
    <location>
        <begin position="590"/>
        <end position="599"/>
    </location>
</feature>
<keyword evidence="2" id="KW-0472">Membrane</keyword>
<proteinExistence type="predicted"/>
<dbReference type="AlphaFoldDB" id="A0A8J3F117"/>
<dbReference type="Pfam" id="PF13196">
    <property type="entry name" value="DUF4012"/>
    <property type="match status" value="1"/>
</dbReference>
<dbReference type="EMBL" id="BMDH01000001">
    <property type="protein sequence ID" value="GGI12876.1"/>
    <property type="molecule type" value="Genomic_DNA"/>
</dbReference>
<evidence type="ECO:0000256" key="2">
    <source>
        <dbReference type="SAM" id="Phobius"/>
    </source>
</evidence>
<sequence>MGISHTHHRGGAHQKANSKHIARNIILTVVLVLVALLIASAIAGYQLFKQAKEVQAEETQVVQSLTKVIDTKSITNIKTLNDAINQAQEHASKAKTITDGGLWKVAQYIPVYGKDVTTVRGMTNILSDMCQNTLPEASGALSSLRQASLTDGQGGLNLQPLIALQPALQTVNSHVTQYQQRLQQLPQPHIAQLSQAYTRATTQMDAMAQQVHAIHFAAQGLPALLGVNGARTYLLVAQTPSEQRSGGGLVGSMGTMSVDHGKITVGDFHPNGEFIRPQSPANAEEHAVFNGPLPFSMDVRDTFAVPDMDRVFTLLNFAWQQSPYASPVDGVIAIDPVFIQEMVKINGNVTLDNGQVLTGDNTAEFMLNTIYKQYTPKQQDQYFEYLANAVMKSAFSNMNMNKMLKTAKSLQSLARQRHFYAYTTHQDEAQYLQGAGFAKSAPNDPTQPEIGIYLNEQNPSKMGWYITRQGEVMKTADNADGTTTYHVKYTLTNTLTDQEAGTATDYILGGVQAGEGGKLVAPSGTSVQRMLFYAPAGGNISNFTYVGKVERHREAQMDGKSLLTDVAYLAPGKSVMYEFDVTTSAQAKQPLTIDQSPSGQLEVPVTYHE</sequence>
<evidence type="ECO:0000256" key="1">
    <source>
        <dbReference type="SAM" id="MobiDB-lite"/>
    </source>
</evidence>
<reference evidence="3" key="1">
    <citation type="journal article" date="2014" name="Int. J. Syst. Evol. Microbiol.">
        <title>Complete genome sequence of Corynebacterium casei LMG S-19264T (=DSM 44701T), isolated from a smear-ripened cheese.</title>
        <authorList>
            <consortium name="US DOE Joint Genome Institute (JGI-PGF)"/>
            <person name="Walter F."/>
            <person name="Albersmeier A."/>
            <person name="Kalinowski J."/>
            <person name="Ruckert C."/>
        </authorList>
    </citation>
    <scope>NUCLEOTIDE SEQUENCE</scope>
    <source>
        <strain evidence="3">CCM 8606</strain>
    </source>
</reference>
<dbReference type="InterPro" id="IPR025101">
    <property type="entry name" value="DUF4012"/>
</dbReference>
<dbReference type="Proteomes" id="UP000619536">
    <property type="component" value="Unassembled WGS sequence"/>
</dbReference>
<keyword evidence="2" id="KW-0812">Transmembrane</keyword>
<evidence type="ECO:0000313" key="4">
    <source>
        <dbReference type="Proteomes" id="UP000619536"/>
    </source>
</evidence>
<gene>
    <name evidence="3" type="ORF">GCM10007377_03150</name>
</gene>
<dbReference type="RefSeq" id="WP_229714677.1">
    <property type="nucleotide sequence ID" value="NZ_BMDH01000001.1"/>
</dbReference>
<keyword evidence="4" id="KW-1185">Reference proteome</keyword>
<comment type="caution">
    <text evidence="3">The sequence shown here is derived from an EMBL/GenBank/DDBJ whole genome shotgun (WGS) entry which is preliminary data.</text>
</comment>
<evidence type="ECO:0000313" key="3">
    <source>
        <dbReference type="EMBL" id="GGI12876.1"/>
    </source>
</evidence>
<organism evidence="3 4">
    <name type="scientific">Galliscardovia ingluviei</name>
    <dbReference type="NCBI Taxonomy" id="1769422"/>
    <lineage>
        <taxon>Bacteria</taxon>
        <taxon>Bacillati</taxon>
        <taxon>Actinomycetota</taxon>
        <taxon>Actinomycetes</taxon>
        <taxon>Bifidobacteriales</taxon>
        <taxon>Bifidobacteriaceae</taxon>
        <taxon>Galliscardovia</taxon>
    </lineage>
</organism>
<feature type="region of interest" description="Disordered" evidence="1">
    <location>
        <begin position="590"/>
        <end position="609"/>
    </location>
</feature>